<dbReference type="CDD" id="cd15777">
    <property type="entry name" value="CRBN_C_like"/>
    <property type="match status" value="1"/>
</dbReference>
<keyword evidence="5" id="KW-1185">Reference proteome</keyword>
<dbReference type="GO" id="GO:0006508">
    <property type="term" value="P:proteolysis"/>
    <property type="evidence" value="ECO:0007669"/>
    <property type="project" value="UniProtKB-KW"/>
</dbReference>
<comment type="caution">
    <text evidence="4">The sequence shown here is derived from an EMBL/GenBank/DDBJ whole genome shotgun (WGS) entry which is preliminary data.</text>
</comment>
<protein>
    <submittedName>
        <fullName evidence="4">ATP-dependent protease la (LON) substrate-binding domain-containing protein</fullName>
    </submittedName>
</protein>
<evidence type="ECO:0000313" key="4">
    <source>
        <dbReference type="EMBL" id="KAI1715514.1"/>
    </source>
</evidence>
<dbReference type="PROSITE" id="PS51788">
    <property type="entry name" value="CULT"/>
    <property type="match status" value="1"/>
</dbReference>
<name>A0AAD4N3A8_9BILA</name>
<evidence type="ECO:0000259" key="3">
    <source>
        <dbReference type="PROSITE" id="PS51788"/>
    </source>
</evidence>
<keyword evidence="4" id="KW-0645">Protease</keyword>
<feature type="region of interest" description="Disordered" evidence="1">
    <location>
        <begin position="1"/>
        <end position="32"/>
    </location>
</feature>
<dbReference type="InterPro" id="IPR015947">
    <property type="entry name" value="PUA-like_sf"/>
</dbReference>
<gene>
    <name evidence="4" type="ORF">DdX_07832</name>
</gene>
<feature type="domain" description="CULT" evidence="3">
    <location>
        <begin position="261"/>
        <end position="366"/>
    </location>
</feature>
<dbReference type="InterPro" id="IPR034750">
    <property type="entry name" value="CULT"/>
</dbReference>
<evidence type="ECO:0000313" key="5">
    <source>
        <dbReference type="Proteomes" id="UP001201812"/>
    </source>
</evidence>
<dbReference type="AlphaFoldDB" id="A0AAD4N3A8"/>
<organism evidence="4 5">
    <name type="scientific">Ditylenchus destructor</name>
    <dbReference type="NCBI Taxonomy" id="166010"/>
    <lineage>
        <taxon>Eukaryota</taxon>
        <taxon>Metazoa</taxon>
        <taxon>Ecdysozoa</taxon>
        <taxon>Nematoda</taxon>
        <taxon>Chromadorea</taxon>
        <taxon>Rhabditida</taxon>
        <taxon>Tylenchina</taxon>
        <taxon>Tylenchomorpha</taxon>
        <taxon>Sphaerularioidea</taxon>
        <taxon>Anguinidae</taxon>
        <taxon>Anguininae</taxon>
        <taxon>Ditylenchus</taxon>
    </lineage>
</organism>
<evidence type="ECO:0000259" key="2">
    <source>
        <dbReference type="PROSITE" id="PS51787"/>
    </source>
</evidence>
<dbReference type="Gene3D" id="1.20.58.1480">
    <property type="match status" value="1"/>
</dbReference>
<proteinExistence type="predicted"/>
<dbReference type="EMBL" id="JAKKPZ010000011">
    <property type="protein sequence ID" value="KAI1715514.1"/>
    <property type="molecule type" value="Genomic_DNA"/>
</dbReference>
<dbReference type="Proteomes" id="UP001201812">
    <property type="component" value="Unassembled WGS sequence"/>
</dbReference>
<dbReference type="FunFam" id="2.170.150.20:FF:000007">
    <property type="entry name" value="Protein cereblon"/>
    <property type="match status" value="1"/>
</dbReference>
<dbReference type="Gene3D" id="2.170.150.20">
    <property type="entry name" value="Peptide methionine sulfoxide reductase"/>
    <property type="match status" value="1"/>
</dbReference>
<dbReference type="InterPro" id="IPR046336">
    <property type="entry name" value="Lon_prtase_N_sf"/>
</dbReference>
<keyword evidence="4" id="KW-0378">Hydrolase</keyword>
<accession>A0AAD4N3A8</accession>
<reference evidence="4" key="1">
    <citation type="submission" date="2022-01" db="EMBL/GenBank/DDBJ databases">
        <title>Genome Sequence Resource for Two Populations of Ditylenchus destructor, the Migratory Endoparasitic Phytonematode.</title>
        <authorList>
            <person name="Zhang H."/>
            <person name="Lin R."/>
            <person name="Xie B."/>
        </authorList>
    </citation>
    <scope>NUCLEOTIDE SEQUENCE</scope>
    <source>
        <strain evidence="4">BazhouSP</strain>
    </source>
</reference>
<dbReference type="SUPFAM" id="SSF88697">
    <property type="entry name" value="PUA domain-like"/>
    <property type="match status" value="1"/>
</dbReference>
<dbReference type="Gene3D" id="2.30.130.40">
    <property type="entry name" value="LON domain-like"/>
    <property type="match status" value="1"/>
</dbReference>
<feature type="domain" description="Lon N-terminal" evidence="2">
    <location>
        <begin position="65"/>
        <end position="262"/>
    </location>
</feature>
<dbReference type="InterPro" id="IPR003111">
    <property type="entry name" value="Lon_prtase_N"/>
</dbReference>
<evidence type="ECO:0000256" key="1">
    <source>
        <dbReference type="SAM" id="MobiDB-lite"/>
    </source>
</evidence>
<dbReference type="PROSITE" id="PS51787">
    <property type="entry name" value="LON_N"/>
    <property type="match status" value="1"/>
</dbReference>
<dbReference type="GO" id="GO:0008233">
    <property type="term" value="F:peptidase activity"/>
    <property type="evidence" value="ECO:0007669"/>
    <property type="project" value="UniProtKB-KW"/>
</dbReference>
<dbReference type="Pfam" id="PF02190">
    <property type="entry name" value="LON_substr_bdg"/>
    <property type="match status" value="1"/>
</dbReference>
<dbReference type="SMART" id="SM00464">
    <property type="entry name" value="LON"/>
    <property type="match status" value="1"/>
</dbReference>
<sequence length="373" mass="42417">MEEDIVEMSLRLADETEENDSDTNSASTSEEPFDIRLPVKHQYLNSTDLGELSTHSLYVDPGSELSVPVVVIDTVLLPGQTLPLQFTDQSCVDFMRAAGEKRTYFGLLTATLENDREEVEPELTASRTGTLFQVQNITLRDQTLTVQAVGRQRCRLLNRLPFSSFHEHDFMQLKFYSMLTAHDTFSLSKSSTETIAGWLKNWLQKWFDLSRINIVMEQGYTVFSYFVASNLPVGLEEKLKFLEEDCTDRRLRMLWRTACQMSGLACDRCGDVKCEVNDLINLSAEGNGTHFVNPAGYVHDLFTVGRMDNIQMHGLPSTQFSWFPGYAWTPLSCSNCSAHLGWKFISSKLLPKRFYGISRRSFKLARMEDSTSP</sequence>